<feature type="domain" description="Mce/MlaD" evidence="2">
    <location>
        <begin position="59"/>
        <end position="133"/>
    </location>
</feature>
<dbReference type="InterPro" id="IPR052336">
    <property type="entry name" value="MlaD_Phospholipid_Transporter"/>
</dbReference>
<evidence type="ECO:0000313" key="4">
    <source>
        <dbReference type="EMBL" id="APB01154.1"/>
    </source>
</evidence>
<reference evidence="4 5" key="1">
    <citation type="submission" date="2016-10" db="EMBL/GenBank/DDBJ databases">
        <title>Genome sequence of Nocardia seriolae strain EM150506, isolated from Anguila japonica.</title>
        <authorList>
            <person name="Han H.-J."/>
        </authorList>
    </citation>
    <scope>NUCLEOTIDE SEQUENCE [LARGE SCALE GENOMIC DNA]</scope>
    <source>
        <strain evidence="4 5">EM150506</strain>
    </source>
</reference>
<keyword evidence="1" id="KW-0472">Membrane</keyword>
<evidence type="ECO:0008006" key="6">
    <source>
        <dbReference type="Google" id="ProtNLM"/>
    </source>
</evidence>
<evidence type="ECO:0000313" key="5">
    <source>
        <dbReference type="Proteomes" id="UP000180166"/>
    </source>
</evidence>
<evidence type="ECO:0000256" key="1">
    <source>
        <dbReference type="SAM" id="Phobius"/>
    </source>
</evidence>
<dbReference type="PANTHER" id="PTHR33371:SF18">
    <property type="entry name" value="MCE-FAMILY PROTEIN MCE3C"/>
    <property type="match status" value="1"/>
</dbReference>
<dbReference type="RefSeq" id="WP_228102704.1">
    <property type="nucleotide sequence ID" value="NZ_CP017839.1"/>
</dbReference>
<sequence length="351" mass="37887">MQRMTLPRSLPRLSFKRDDRVVDEATKQKRHLRKGILGAIVVVLGLAAAGTLYVVPFGKHTYTAELSEAQSVKAGDDVRLAGISVGEVKSLELKPDKVVMRFTVKTDVFLGDQTSLDIRMLTIVGGHYVALFPAGSKPLGSAPIPADRVRLPYSLVETFQDAATPLAKIDGSTLNKNLAALGNSIDGAPDSLRTTLTTVADYVDALDRQRSQVSNAIAVADEYVRMYDGAKTDLGRLMDNANLLVTVLEDKHSEMAEAIRLLSDVLGRLGGAEPTWSELKPKLTDAITELEQLGQKFTPTLTAAQELQKKLSDLVIPDGGVQIDQSQQTVPLPQPPVALPQVCIPVLGKEC</sequence>
<feature type="domain" description="Mammalian cell entry C-terminal" evidence="3">
    <location>
        <begin position="144"/>
        <end position="260"/>
    </location>
</feature>
<protein>
    <recommendedName>
        <fullName evidence="6">MCE family protein</fullName>
    </recommendedName>
</protein>
<keyword evidence="1" id="KW-1133">Transmembrane helix</keyword>
<dbReference type="InterPro" id="IPR003399">
    <property type="entry name" value="Mce/MlaD"/>
</dbReference>
<gene>
    <name evidence="4" type="ORF">NS506_07129</name>
</gene>
<organism evidence="4 5">
    <name type="scientific">Nocardia seriolae</name>
    <dbReference type="NCBI Taxonomy" id="37332"/>
    <lineage>
        <taxon>Bacteria</taxon>
        <taxon>Bacillati</taxon>
        <taxon>Actinomycetota</taxon>
        <taxon>Actinomycetes</taxon>
        <taxon>Mycobacteriales</taxon>
        <taxon>Nocardiaceae</taxon>
        <taxon>Nocardia</taxon>
    </lineage>
</organism>
<dbReference type="EMBL" id="CP017839">
    <property type="protein sequence ID" value="APB01154.1"/>
    <property type="molecule type" value="Genomic_DNA"/>
</dbReference>
<dbReference type="Pfam" id="PF11887">
    <property type="entry name" value="Mce4_CUP1"/>
    <property type="match status" value="1"/>
</dbReference>
<dbReference type="KEGG" id="nsr:NS506_07129"/>
<dbReference type="Proteomes" id="UP000180166">
    <property type="component" value="Chromosome"/>
</dbReference>
<dbReference type="PANTHER" id="PTHR33371">
    <property type="entry name" value="INTERMEMBRANE PHOSPHOLIPID TRANSPORT SYSTEM BINDING PROTEIN MLAD-RELATED"/>
    <property type="match status" value="1"/>
</dbReference>
<evidence type="ECO:0000259" key="2">
    <source>
        <dbReference type="Pfam" id="PF02470"/>
    </source>
</evidence>
<evidence type="ECO:0000259" key="3">
    <source>
        <dbReference type="Pfam" id="PF11887"/>
    </source>
</evidence>
<dbReference type="AlphaFoldDB" id="A0ABC8B3V4"/>
<dbReference type="Pfam" id="PF02470">
    <property type="entry name" value="MlaD"/>
    <property type="match status" value="1"/>
</dbReference>
<keyword evidence="1" id="KW-0812">Transmembrane</keyword>
<proteinExistence type="predicted"/>
<accession>A0ABC8B3V4</accession>
<name>A0ABC8B3V4_9NOCA</name>
<feature type="transmembrane region" description="Helical" evidence="1">
    <location>
        <begin position="36"/>
        <end position="55"/>
    </location>
</feature>
<dbReference type="InterPro" id="IPR024516">
    <property type="entry name" value="Mce_C"/>
</dbReference>